<accession>A0A8S2T2B1</accession>
<dbReference type="Proteomes" id="UP000676336">
    <property type="component" value="Unassembled WGS sequence"/>
</dbReference>
<gene>
    <name evidence="1" type="ORF">SMN809_LOCUS24287</name>
</gene>
<proteinExistence type="predicted"/>
<dbReference type="EMBL" id="CAJOBI010028217">
    <property type="protein sequence ID" value="CAF4257985.1"/>
    <property type="molecule type" value="Genomic_DNA"/>
</dbReference>
<protein>
    <submittedName>
        <fullName evidence="1">Uncharacterized protein</fullName>
    </submittedName>
</protein>
<evidence type="ECO:0000313" key="2">
    <source>
        <dbReference type="Proteomes" id="UP000676336"/>
    </source>
</evidence>
<feature type="non-terminal residue" evidence="1">
    <location>
        <position position="1"/>
    </location>
</feature>
<reference evidence="1" key="1">
    <citation type="submission" date="2021-02" db="EMBL/GenBank/DDBJ databases">
        <authorList>
            <person name="Nowell W R."/>
        </authorList>
    </citation>
    <scope>NUCLEOTIDE SEQUENCE</scope>
</reference>
<name>A0A8S2T2B1_9BILA</name>
<dbReference type="Gene3D" id="1.25.40.10">
    <property type="entry name" value="Tetratricopeptide repeat domain"/>
    <property type="match status" value="1"/>
</dbReference>
<organism evidence="1 2">
    <name type="scientific">Rotaria magnacalcarata</name>
    <dbReference type="NCBI Taxonomy" id="392030"/>
    <lineage>
        <taxon>Eukaryota</taxon>
        <taxon>Metazoa</taxon>
        <taxon>Spiralia</taxon>
        <taxon>Gnathifera</taxon>
        <taxon>Rotifera</taxon>
        <taxon>Eurotatoria</taxon>
        <taxon>Bdelloidea</taxon>
        <taxon>Philodinida</taxon>
        <taxon>Philodinidae</taxon>
        <taxon>Rotaria</taxon>
    </lineage>
</organism>
<evidence type="ECO:0000313" key="1">
    <source>
        <dbReference type="EMBL" id="CAF4257985.1"/>
    </source>
</evidence>
<sequence length="95" mass="10943">MGAIHEAMGNLTLAEKFFRRQLNWSETVLPVDHPLIITFLDSIYRIHLRMNQTSNIIKIFTGHLEKMQKILGQQDPVIPRLLFMTASLLELSTPV</sequence>
<dbReference type="InterPro" id="IPR011990">
    <property type="entry name" value="TPR-like_helical_dom_sf"/>
</dbReference>
<feature type="non-terminal residue" evidence="1">
    <location>
        <position position="95"/>
    </location>
</feature>
<dbReference type="AlphaFoldDB" id="A0A8S2T2B1"/>
<comment type="caution">
    <text evidence="1">The sequence shown here is derived from an EMBL/GenBank/DDBJ whole genome shotgun (WGS) entry which is preliminary data.</text>
</comment>